<dbReference type="GO" id="GO:0005886">
    <property type="term" value="C:plasma membrane"/>
    <property type="evidence" value="ECO:0007669"/>
    <property type="project" value="UniProtKB-SubCell"/>
</dbReference>
<evidence type="ECO:0000256" key="7">
    <source>
        <dbReference type="ARBA" id="ARBA00023136"/>
    </source>
</evidence>
<protein>
    <submittedName>
        <fullName evidence="9">Predicted PurR-regulated permease PerM</fullName>
    </submittedName>
</protein>
<dbReference type="RefSeq" id="WP_091120987.1">
    <property type="nucleotide sequence ID" value="NZ_FMBA01000007.1"/>
</dbReference>
<accession>A0A1C4A163</accession>
<feature type="transmembrane region" description="Helical" evidence="8">
    <location>
        <begin position="307"/>
        <end position="335"/>
    </location>
</feature>
<keyword evidence="3" id="KW-0813">Transport</keyword>
<dbReference type="PANTHER" id="PTHR21716:SF67">
    <property type="entry name" value="TRANSPORT PROTEIN YDIK-RELATED"/>
    <property type="match status" value="1"/>
</dbReference>
<dbReference type="Proteomes" id="UP000199698">
    <property type="component" value="Unassembled WGS sequence"/>
</dbReference>
<evidence type="ECO:0000256" key="8">
    <source>
        <dbReference type="SAM" id="Phobius"/>
    </source>
</evidence>
<feature type="transmembrane region" description="Helical" evidence="8">
    <location>
        <begin position="34"/>
        <end position="52"/>
    </location>
</feature>
<evidence type="ECO:0000256" key="6">
    <source>
        <dbReference type="ARBA" id="ARBA00022989"/>
    </source>
</evidence>
<keyword evidence="6 8" id="KW-1133">Transmembrane helix</keyword>
<feature type="transmembrane region" description="Helical" evidence="8">
    <location>
        <begin position="64"/>
        <end position="86"/>
    </location>
</feature>
<feature type="transmembrane region" description="Helical" evidence="8">
    <location>
        <begin position="279"/>
        <end position="301"/>
    </location>
</feature>
<evidence type="ECO:0000256" key="5">
    <source>
        <dbReference type="ARBA" id="ARBA00022692"/>
    </source>
</evidence>
<feature type="transmembrane region" description="Helical" evidence="8">
    <location>
        <begin position="248"/>
        <end position="272"/>
    </location>
</feature>
<comment type="similarity">
    <text evidence="2">Belongs to the autoinducer-2 exporter (AI-2E) (TC 2.A.86) family.</text>
</comment>
<dbReference type="EMBL" id="FMBA01000007">
    <property type="protein sequence ID" value="SCB88190.1"/>
    <property type="molecule type" value="Genomic_DNA"/>
</dbReference>
<proteinExistence type="inferred from homology"/>
<dbReference type="NCBIfam" id="NF008216">
    <property type="entry name" value="PRK10983.1"/>
    <property type="match status" value="1"/>
</dbReference>
<evidence type="ECO:0000256" key="2">
    <source>
        <dbReference type="ARBA" id="ARBA00009773"/>
    </source>
</evidence>
<feature type="transmembrane region" description="Helical" evidence="8">
    <location>
        <begin position="10"/>
        <end position="28"/>
    </location>
</feature>
<dbReference type="PANTHER" id="PTHR21716">
    <property type="entry name" value="TRANSMEMBRANE PROTEIN"/>
    <property type="match status" value="1"/>
</dbReference>
<evidence type="ECO:0000313" key="9">
    <source>
        <dbReference type="EMBL" id="SCB88190.1"/>
    </source>
</evidence>
<gene>
    <name evidence="9" type="ORF">GA0061080_100781</name>
</gene>
<evidence type="ECO:0000256" key="1">
    <source>
        <dbReference type="ARBA" id="ARBA00004651"/>
    </source>
</evidence>
<dbReference type="AlphaFoldDB" id="A0A1C4A163"/>
<comment type="subcellular location">
    <subcellularLocation>
        <location evidence="1">Cell membrane</location>
        <topology evidence="1">Multi-pass membrane protein</topology>
    </subcellularLocation>
</comment>
<evidence type="ECO:0000256" key="3">
    <source>
        <dbReference type="ARBA" id="ARBA00022448"/>
    </source>
</evidence>
<dbReference type="OrthoDB" id="5298283at2"/>
<feature type="transmembrane region" description="Helical" evidence="8">
    <location>
        <begin position="161"/>
        <end position="180"/>
    </location>
</feature>
<reference evidence="10" key="1">
    <citation type="submission" date="2016-08" db="EMBL/GenBank/DDBJ databases">
        <authorList>
            <person name="Varghese N."/>
            <person name="Submissions Spin"/>
        </authorList>
    </citation>
    <scope>NUCLEOTIDE SEQUENCE [LARGE SCALE GENOMIC DNA]</scope>
    <source>
        <strain evidence="10">R-53144</strain>
    </source>
</reference>
<dbReference type="InterPro" id="IPR002549">
    <property type="entry name" value="AI-2E-like"/>
</dbReference>
<dbReference type="STRING" id="1798183.GA0061080_100781"/>
<keyword evidence="7 8" id="KW-0472">Membrane</keyword>
<keyword evidence="4" id="KW-1003">Cell membrane</keyword>
<evidence type="ECO:0000256" key="4">
    <source>
        <dbReference type="ARBA" id="ARBA00022475"/>
    </source>
</evidence>
<dbReference type="Pfam" id="PF01594">
    <property type="entry name" value="AI-2E_transport"/>
    <property type="match status" value="1"/>
</dbReference>
<name>A0A1C4A163_9GAMM</name>
<organism evidence="9 10">
    <name type="scientific">Gilliamella intestini</name>
    <dbReference type="NCBI Taxonomy" id="1798183"/>
    <lineage>
        <taxon>Bacteria</taxon>
        <taxon>Pseudomonadati</taxon>
        <taxon>Pseudomonadota</taxon>
        <taxon>Gammaproteobacteria</taxon>
        <taxon>Orbales</taxon>
        <taxon>Orbaceae</taxon>
        <taxon>Gilliamella</taxon>
    </lineage>
</organism>
<feature type="transmembrane region" description="Helical" evidence="8">
    <location>
        <begin position="214"/>
        <end position="236"/>
    </location>
</feature>
<evidence type="ECO:0000313" key="10">
    <source>
        <dbReference type="Proteomes" id="UP000199698"/>
    </source>
</evidence>
<sequence>MPVEKNTTDLLKLILNLLIIGLLIIITYRVVEAFLFGFFWAVMVVIATWPLMIKIQQKLFNKRWLSLLVMALILALVCIIPFILIISSVAQNSHHLIEWAKTLSHQKLPTLDWLESVPAFGPELHQKWLTLIQTDGSDLVSNIQPYIGIMISWLLEQATNIGIFIFHAGVMIIFSLLLYLKGESITKYVYLLANRLSKQYGATTVTLAGQSIRAVALGVVVTAITLALIGGLSFVFTGMPLSGVLTLILFICCVAQIGPVVVMLGCICWQFWMGNTVSGIILIVVAIILTTLDSVMRAYLIKKGADLPFLLILFGVIGGLLGFGIMGLFIGPVVLALTYKIIQTWVDEQS</sequence>
<keyword evidence="5 8" id="KW-0812">Transmembrane</keyword>
<keyword evidence="10" id="KW-1185">Reference proteome</keyword>